<dbReference type="SUPFAM" id="SSF47973">
    <property type="entry name" value="Ribosomal protein S7"/>
    <property type="match status" value="1"/>
</dbReference>
<dbReference type="GO" id="GO:1990904">
    <property type="term" value="C:ribonucleoprotein complex"/>
    <property type="evidence" value="ECO:0007669"/>
    <property type="project" value="UniProtKB-KW"/>
</dbReference>
<accession>A0A1E4SXJ0</accession>
<keyword evidence="3" id="KW-0687">Ribonucleoprotein</keyword>
<dbReference type="STRING" id="983967.A0A1E4SXJ0"/>
<reference evidence="6" key="1">
    <citation type="submission" date="2016-04" db="EMBL/GenBank/DDBJ databases">
        <title>Comparative genomics of biotechnologically important yeasts.</title>
        <authorList>
            <consortium name="DOE Joint Genome Institute"/>
            <person name="Riley R."/>
            <person name="Haridas S."/>
            <person name="Wolfe K.H."/>
            <person name="Lopes M.R."/>
            <person name="Hittinger C.T."/>
            <person name="Goker M."/>
            <person name="Salamov A."/>
            <person name="Wisecaver J."/>
            <person name="Long T.M."/>
            <person name="Aerts A.L."/>
            <person name="Barry K."/>
            <person name="Choi C."/>
            <person name="Clum A."/>
            <person name="Coughlan A.Y."/>
            <person name="Deshpande S."/>
            <person name="Douglass A.P."/>
            <person name="Hanson S.J."/>
            <person name="Klenk H.-P."/>
            <person name="Labutti K."/>
            <person name="Lapidus A."/>
            <person name="Lindquist E."/>
            <person name="Lipzen A."/>
            <person name="Meier-Kolthoff J.P."/>
            <person name="Ohm R.A."/>
            <person name="Otillar R.P."/>
            <person name="Pangilinan J."/>
            <person name="Peng Y."/>
            <person name="Rokas A."/>
            <person name="Rosa C.A."/>
            <person name="Scheuner C."/>
            <person name="Sibirny A.A."/>
            <person name="Slot J.C."/>
            <person name="Stielow J.B."/>
            <person name="Sun H."/>
            <person name="Kurtzman C.P."/>
            <person name="Blackwell M."/>
            <person name="Grigoriev I.V."/>
            <person name="Jeffries T.W."/>
        </authorList>
    </citation>
    <scope>NUCLEOTIDE SEQUENCE [LARGE SCALE GENOMIC DNA]</scope>
    <source>
        <strain evidence="6">NRRL YB-2248</strain>
    </source>
</reference>
<dbReference type="Pfam" id="PF00177">
    <property type="entry name" value="Ribosomal_S7"/>
    <property type="match status" value="1"/>
</dbReference>
<evidence type="ECO:0000256" key="2">
    <source>
        <dbReference type="ARBA" id="ARBA00022980"/>
    </source>
</evidence>
<dbReference type="GO" id="GO:0006412">
    <property type="term" value="P:translation"/>
    <property type="evidence" value="ECO:0007669"/>
    <property type="project" value="InterPro"/>
</dbReference>
<evidence type="ECO:0000313" key="6">
    <source>
        <dbReference type="Proteomes" id="UP000094801"/>
    </source>
</evidence>
<gene>
    <name evidence="5" type="ORF">CANARDRAFT_29359</name>
</gene>
<dbReference type="InterPro" id="IPR000235">
    <property type="entry name" value="Ribosomal_uS7"/>
</dbReference>
<dbReference type="AlphaFoldDB" id="A0A1E4SXJ0"/>
<comment type="similarity">
    <text evidence="1">Belongs to the universal ribosomal protein uS7 family.</text>
</comment>
<evidence type="ECO:0000259" key="4">
    <source>
        <dbReference type="Pfam" id="PF00177"/>
    </source>
</evidence>
<dbReference type="CDD" id="cd14868">
    <property type="entry name" value="uS7_Mitochondria_Fungi"/>
    <property type="match status" value="1"/>
</dbReference>
<dbReference type="GO" id="GO:0005840">
    <property type="term" value="C:ribosome"/>
    <property type="evidence" value="ECO:0007669"/>
    <property type="project" value="UniProtKB-KW"/>
</dbReference>
<protein>
    <recommendedName>
        <fullName evidence="4">Small ribosomal subunit protein uS7 domain-containing protein</fullName>
    </recommendedName>
</protein>
<dbReference type="InterPro" id="IPR047988">
    <property type="entry name" value="Ribosomal_uS7m_fungi"/>
</dbReference>
<name>A0A1E4SXJ0_9ASCO</name>
<dbReference type="OrthoDB" id="9972728at2759"/>
<dbReference type="InterPro" id="IPR023798">
    <property type="entry name" value="Ribosomal_uS7_dom"/>
</dbReference>
<evidence type="ECO:0000256" key="3">
    <source>
        <dbReference type="ARBA" id="ARBA00023274"/>
    </source>
</evidence>
<sequence length="772" mass="87931">MFSRALRTVAHQRSKSTSVLQRSNLQLLNSIRFNSTGGRRDDKFSAIEEFEVDDQGRFIKPEQYTDKEFAKSNYAKHLKKIKAEQDSLIDDKLKILAEINDVKFEDLKALLDDKVKSKLDVYTQQLKNVDATLNQFEKQLNEPDPVEQIPQNKQADLVEAIFQNLATGSTTDIQTSPVFEFLTEVDPQLASFMLSTITTGINKDAIEQMLLHSQSGPISKLSPAQELQINNLLSDSSENTVEPIEGESILRLVFDHFTAYDSIENTKLFELIQAKDPKFAELLKAYESIEGENESELKSRYESLIQHASNKDSSIYKLFEDESSPAYTELKAVLESPQPIELTEIYEIFDSYSDYFTSPLYITLKEVDPTFAQFLHDLESLPEGAELDAKNEEIDSYLARKDTPICEALNNVESESYTKLKDVISQEHEKMNQFVPLNDVLEYGYQYGLESDGFKLLNKIDPEFAELLKELIESGPVESESQIAIVKKLDELANEQDSPINDALNNSESLNYKLLLETLYPSVTEEVAIQEENAITVQDGTNSNTNLATSNITSEFKHLAEEDQSSYSEELKEINYKYDQMLEVLEELQLDLQNNTFDFLSTEKVEQSLKEMKLQANEAQLIEGKELKSKYLPNTKDEVLDLCVNLIMKDGLKQKARKYLNRALYLLFLETRKNPVDLLKEALDIAAPLVITKTVKTGFAKNFTVPVPLTPRQRNRMAFLWILDASDSRTSNDFSVRLSEEILTVVQGKSRILDKRTLNHKAAIANRAYLKI</sequence>
<dbReference type="Proteomes" id="UP000094801">
    <property type="component" value="Unassembled WGS sequence"/>
</dbReference>
<dbReference type="InterPro" id="IPR036823">
    <property type="entry name" value="Ribosomal_uS7_dom_sf"/>
</dbReference>
<dbReference type="PANTHER" id="PTHR11205">
    <property type="entry name" value="RIBOSOMAL PROTEIN S7"/>
    <property type="match status" value="1"/>
</dbReference>
<organism evidence="5 6">
    <name type="scientific">[Candida] arabinofermentans NRRL YB-2248</name>
    <dbReference type="NCBI Taxonomy" id="983967"/>
    <lineage>
        <taxon>Eukaryota</taxon>
        <taxon>Fungi</taxon>
        <taxon>Dikarya</taxon>
        <taxon>Ascomycota</taxon>
        <taxon>Saccharomycotina</taxon>
        <taxon>Pichiomycetes</taxon>
        <taxon>Pichiales</taxon>
        <taxon>Pichiaceae</taxon>
        <taxon>Ogataea</taxon>
        <taxon>Ogataea/Candida clade</taxon>
    </lineage>
</organism>
<keyword evidence="6" id="KW-1185">Reference proteome</keyword>
<keyword evidence="2" id="KW-0689">Ribosomal protein</keyword>
<proteinExistence type="inferred from homology"/>
<feature type="domain" description="Small ribosomal subunit protein uS7" evidence="4">
    <location>
        <begin position="631"/>
        <end position="767"/>
    </location>
</feature>
<evidence type="ECO:0000313" key="5">
    <source>
        <dbReference type="EMBL" id="ODV84204.1"/>
    </source>
</evidence>
<dbReference type="EMBL" id="KV453858">
    <property type="protein sequence ID" value="ODV84204.1"/>
    <property type="molecule type" value="Genomic_DNA"/>
</dbReference>
<evidence type="ECO:0000256" key="1">
    <source>
        <dbReference type="ARBA" id="ARBA00007151"/>
    </source>
</evidence>
<dbReference type="Gene3D" id="1.10.455.10">
    <property type="entry name" value="Ribosomal protein S7 domain"/>
    <property type="match status" value="1"/>
</dbReference>